<dbReference type="AlphaFoldDB" id="A0A6A4T1C9"/>
<reference evidence="2 3" key="1">
    <citation type="submission" date="2019-06" db="EMBL/GenBank/DDBJ databases">
        <title>Draft genomes of female and male turbot (Scophthalmus maximus).</title>
        <authorList>
            <person name="Xu H."/>
            <person name="Xu X.-W."/>
            <person name="Shao C."/>
            <person name="Chen S."/>
        </authorList>
    </citation>
    <scope>NUCLEOTIDE SEQUENCE [LARGE SCALE GENOMIC DNA]</scope>
    <source>
        <strain evidence="2">Ysfricsl-2016a</strain>
        <tissue evidence="2">Blood</tissue>
    </source>
</reference>
<dbReference type="EMBL" id="VEVO01000008">
    <property type="protein sequence ID" value="KAF0038865.1"/>
    <property type="molecule type" value="Genomic_DNA"/>
</dbReference>
<accession>A0A6A4T1C9</accession>
<organism evidence="2 3">
    <name type="scientific">Scophthalmus maximus</name>
    <name type="common">Turbot</name>
    <name type="synonym">Psetta maxima</name>
    <dbReference type="NCBI Taxonomy" id="52904"/>
    <lineage>
        <taxon>Eukaryota</taxon>
        <taxon>Metazoa</taxon>
        <taxon>Chordata</taxon>
        <taxon>Craniata</taxon>
        <taxon>Vertebrata</taxon>
        <taxon>Euteleostomi</taxon>
        <taxon>Actinopterygii</taxon>
        <taxon>Neopterygii</taxon>
        <taxon>Teleostei</taxon>
        <taxon>Neoteleostei</taxon>
        <taxon>Acanthomorphata</taxon>
        <taxon>Carangaria</taxon>
        <taxon>Pleuronectiformes</taxon>
        <taxon>Pleuronectoidei</taxon>
        <taxon>Scophthalmidae</taxon>
        <taxon>Scophthalmus</taxon>
    </lineage>
</organism>
<evidence type="ECO:0000313" key="2">
    <source>
        <dbReference type="EMBL" id="KAF0038865.1"/>
    </source>
</evidence>
<proteinExistence type="predicted"/>
<comment type="caution">
    <text evidence="2">The sequence shown here is derived from an EMBL/GenBank/DDBJ whole genome shotgun (WGS) entry which is preliminary data.</text>
</comment>
<evidence type="ECO:0000256" key="1">
    <source>
        <dbReference type="SAM" id="MobiDB-lite"/>
    </source>
</evidence>
<evidence type="ECO:0000313" key="3">
    <source>
        <dbReference type="Proteomes" id="UP000438429"/>
    </source>
</evidence>
<sequence length="92" mass="9686">MNANINPADQHGASSPFRICSRVHGCGGTRRGGYRVRAADCTRISTSPLVSINVALPEKPPPPPPPPPPSTTTEKKKKNSFRGTSAPLLAPC</sequence>
<dbReference type="Proteomes" id="UP000438429">
    <property type="component" value="Unassembled WGS sequence"/>
</dbReference>
<feature type="compositionally biased region" description="Pro residues" evidence="1">
    <location>
        <begin position="58"/>
        <end position="70"/>
    </location>
</feature>
<feature type="region of interest" description="Disordered" evidence="1">
    <location>
        <begin position="52"/>
        <end position="92"/>
    </location>
</feature>
<name>A0A6A4T1C9_SCOMX</name>
<gene>
    <name evidence="2" type="ORF">F2P81_009349</name>
</gene>
<protein>
    <submittedName>
        <fullName evidence="2">Uncharacterized protein</fullName>
    </submittedName>
</protein>